<dbReference type="PANTHER" id="PTHR43280">
    <property type="entry name" value="ARAC-FAMILY TRANSCRIPTIONAL REGULATOR"/>
    <property type="match status" value="1"/>
</dbReference>
<dbReference type="InterPro" id="IPR006121">
    <property type="entry name" value="HMA_dom"/>
</dbReference>
<keyword evidence="3" id="KW-0238">DNA-binding</keyword>
<evidence type="ECO:0000256" key="2">
    <source>
        <dbReference type="ARBA" id="ARBA00023015"/>
    </source>
</evidence>
<proteinExistence type="predicted"/>
<dbReference type="InterPro" id="IPR017969">
    <property type="entry name" value="Heavy-metal-associated_CS"/>
</dbReference>
<dbReference type="CDD" id="cd00371">
    <property type="entry name" value="HMA"/>
    <property type="match status" value="1"/>
</dbReference>
<protein>
    <submittedName>
        <fullName evidence="6">Transcriptional regulator, AraC family</fullName>
    </submittedName>
</protein>
<accession>A0A1H3Q4Z7</accession>
<dbReference type="EMBL" id="FNQC01000005">
    <property type="protein sequence ID" value="SDZ08168.1"/>
    <property type="molecule type" value="Genomic_DNA"/>
</dbReference>
<evidence type="ECO:0000256" key="4">
    <source>
        <dbReference type="ARBA" id="ARBA00023163"/>
    </source>
</evidence>
<dbReference type="PROSITE" id="PS01124">
    <property type="entry name" value="HTH_ARAC_FAMILY_2"/>
    <property type="match status" value="1"/>
</dbReference>
<gene>
    <name evidence="6" type="ORF">SAMN05444412_105215</name>
</gene>
<keyword evidence="1" id="KW-0479">Metal-binding</keyword>
<dbReference type="Gene3D" id="3.30.70.100">
    <property type="match status" value="1"/>
</dbReference>
<dbReference type="Proteomes" id="UP000199663">
    <property type="component" value="Unassembled WGS sequence"/>
</dbReference>
<dbReference type="SUPFAM" id="SSF46689">
    <property type="entry name" value="Homeodomain-like"/>
    <property type="match status" value="1"/>
</dbReference>
<keyword evidence="4" id="KW-0804">Transcription</keyword>
<evidence type="ECO:0000313" key="7">
    <source>
        <dbReference type="Proteomes" id="UP000199663"/>
    </source>
</evidence>
<dbReference type="SMART" id="SM00342">
    <property type="entry name" value="HTH_ARAC"/>
    <property type="match status" value="1"/>
</dbReference>
<sequence length="234" mass="27181">MVRTLLKINTGTYILSLKTEVNLAQALRMGFKVENRIKLSLAHNKNWFMKIYIKNMACESCKIVVKDALEELDISTVKIDLGEIETKEELSDEDKKQLNSKIKKAGLELLEKKQGILIEKIRNVMVEYVYNSEERPNTTFSVLLSEKLNHSYSYLSNFFSEVEATTIEQYLISLKIERIKELIVLEEHTFSEIAHKLHYSSVAHLSNQFKKVTGLTPSHFKKLKEKRRITIQDL</sequence>
<dbReference type="Pfam" id="PF12833">
    <property type="entry name" value="HTH_18"/>
    <property type="match status" value="1"/>
</dbReference>
<keyword evidence="2" id="KW-0805">Transcription regulation</keyword>
<evidence type="ECO:0000256" key="3">
    <source>
        <dbReference type="ARBA" id="ARBA00023125"/>
    </source>
</evidence>
<keyword evidence="7" id="KW-1185">Reference proteome</keyword>
<name>A0A1H3Q4Z7_9BACT</name>
<organism evidence="6 7">
    <name type="scientific">Rhodonellum ikkaensis</name>
    <dbReference type="NCBI Taxonomy" id="336829"/>
    <lineage>
        <taxon>Bacteria</taxon>
        <taxon>Pseudomonadati</taxon>
        <taxon>Bacteroidota</taxon>
        <taxon>Cytophagia</taxon>
        <taxon>Cytophagales</taxon>
        <taxon>Cytophagaceae</taxon>
        <taxon>Rhodonellum</taxon>
    </lineage>
</organism>
<feature type="domain" description="HTH araC/xylS-type" evidence="5">
    <location>
        <begin position="123"/>
        <end position="223"/>
    </location>
</feature>
<evidence type="ECO:0000259" key="5">
    <source>
        <dbReference type="PROSITE" id="PS01124"/>
    </source>
</evidence>
<comment type="caution">
    <text evidence="6">The sequence shown here is derived from an EMBL/GenBank/DDBJ whole genome shotgun (WGS) entry which is preliminary data.</text>
</comment>
<dbReference type="InterPro" id="IPR018060">
    <property type="entry name" value="HTH_AraC"/>
</dbReference>
<evidence type="ECO:0000256" key="1">
    <source>
        <dbReference type="ARBA" id="ARBA00022723"/>
    </source>
</evidence>
<dbReference type="PANTHER" id="PTHR43280:SF31">
    <property type="entry name" value="TRANSCRIPTIONAL REGULATORY PROTEIN"/>
    <property type="match status" value="1"/>
</dbReference>
<evidence type="ECO:0000313" key="6">
    <source>
        <dbReference type="EMBL" id="SDZ08168.1"/>
    </source>
</evidence>
<reference evidence="6 7" key="1">
    <citation type="submission" date="2016-10" db="EMBL/GenBank/DDBJ databases">
        <authorList>
            <person name="Varghese N."/>
            <person name="Submissions S."/>
        </authorList>
    </citation>
    <scope>NUCLEOTIDE SEQUENCE [LARGE SCALE GENOMIC DNA]</scope>
    <source>
        <strain evidence="6 7">DSM 17997</strain>
    </source>
</reference>
<dbReference type="PROSITE" id="PS01047">
    <property type="entry name" value="HMA_1"/>
    <property type="match status" value="1"/>
</dbReference>
<dbReference type="InterPro" id="IPR009057">
    <property type="entry name" value="Homeodomain-like_sf"/>
</dbReference>
<dbReference type="Gene3D" id="1.10.10.60">
    <property type="entry name" value="Homeodomain-like"/>
    <property type="match status" value="1"/>
</dbReference>